<protein>
    <recommendedName>
        <fullName evidence="2">E3 ubiquitin-protein ligase CHFR</fullName>
    </recommendedName>
</protein>
<dbReference type="Pfam" id="PF00498">
    <property type="entry name" value="FHA"/>
    <property type="match status" value="1"/>
</dbReference>
<keyword evidence="3" id="KW-0479">Metal-binding</keyword>
<feature type="compositionally biased region" description="Low complexity" evidence="7">
    <location>
        <begin position="15"/>
        <end position="35"/>
    </location>
</feature>
<evidence type="ECO:0000259" key="9">
    <source>
        <dbReference type="PROSITE" id="PS50089"/>
    </source>
</evidence>
<dbReference type="SUPFAM" id="SSF49879">
    <property type="entry name" value="SMAD/FHA domain"/>
    <property type="match status" value="1"/>
</dbReference>
<evidence type="ECO:0000256" key="2">
    <source>
        <dbReference type="ARBA" id="ARBA00017908"/>
    </source>
</evidence>
<dbReference type="PROSITE" id="PS50089">
    <property type="entry name" value="ZF_RING_2"/>
    <property type="match status" value="1"/>
</dbReference>
<dbReference type="InterPro" id="IPR008984">
    <property type="entry name" value="SMAD_FHA_dom_sf"/>
</dbReference>
<keyword evidence="4 6" id="KW-0863">Zinc-finger</keyword>
<evidence type="ECO:0000256" key="5">
    <source>
        <dbReference type="ARBA" id="ARBA00022833"/>
    </source>
</evidence>
<evidence type="ECO:0000313" key="11">
    <source>
        <dbReference type="Proteomes" id="UP001189429"/>
    </source>
</evidence>
<accession>A0ABN9RKX1</accession>
<feature type="region of interest" description="Disordered" evidence="7">
    <location>
        <begin position="1"/>
        <end position="117"/>
    </location>
</feature>
<dbReference type="InterPro" id="IPR013083">
    <property type="entry name" value="Znf_RING/FYVE/PHD"/>
</dbReference>
<feature type="compositionally biased region" description="Low complexity" evidence="7">
    <location>
        <begin position="56"/>
        <end position="70"/>
    </location>
</feature>
<dbReference type="InterPro" id="IPR000253">
    <property type="entry name" value="FHA_dom"/>
</dbReference>
<evidence type="ECO:0000256" key="4">
    <source>
        <dbReference type="ARBA" id="ARBA00022771"/>
    </source>
</evidence>
<dbReference type="PROSITE" id="PS50006">
    <property type="entry name" value="FHA_DOMAIN"/>
    <property type="match status" value="1"/>
</dbReference>
<proteinExistence type="inferred from homology"/>
<feature type="compositionally biased region" description="Low complexity" evidence="7">
    <location>
        <begin position="77"/>
        <end position="109"/>
    </location>
</feature>
<feature type="domain" description="FHA" evidence="8">
    <location>
        <begin position="144"/>
        <end position="204"/>
    </location>
</feature>
<dbReference type="Proteomes" id="UP001189429">
    <property type="component" value="Unassembled WGS sequence"/>
</dbReference>
<name>A0ABN9RKX1_9DINO</name>
<dbReference type="Gene3D" id="3.40.50.300">
    <property type="entry name" value="P-loop containing nucleotide triphosphate hydrolases"/>
    <property type="match status" value="1"/>
</dbReference>
<evidence type="ECO:0000256" key="1">
    <source>
        <dbReference type="ARBA" id="ARBA00005797"/>
    </source>
</evidence>
<dbReference type="SUPFAM" id="SSF57850">
    <property type="entry name" value="RING/U-box"/>
    <property type="match status" value="1"/>
</dbReference>
<sequence length="1238" mass="132393">MAAEPARKRARTKAPRGGAPRATAPAEAAAPGAGKPPEERVEPGLAARIKARLQEAAAGAPAPAARAAVAPSPPLGGQPAAGRPPATPAAASAPGGAAIAAAATSTPPGGDTGGRSGLCFLRLSAKCQPSKPVKTLVYLDRDEVSFGRLPTCTVVLDSDRAPQMISRAHAHVRRHQSPDAVLPEQWKVDDNKSTNGDPETERRARSRAPAKGGGGPGAEAGKRHEPQPDRRTALQYLPGRSQVQAATIECSHTFCWSCIDQWLRQKKFECPECRADARPSAPEARQEEHRASRGSLAEVGAGCELTAPRPLTLEANHGLWPLEATVDDGARRLHVGDHVAGGGVTLWWRPPDGTALVQNLAEVHGAHAPGAFSHLRSVLACYLSTLTALNFVMRKLVASDEPSNERIARLFRSLRMLVDTWHKFQELLRIATLFDQFNASGYLISAVSESIRGIWFGAQVSGRVGIATRGSQAGTPLATPLLSFVMTKCLKGARELMDAAGLSVQVPSVQLSSIKVTRVHRAALRLPAQSQRAILLHRCARNMYLRPRIKATSFLLVMELLLLSMMGRDLNAMSAARRLSCYEMLKASLALQQAILSPRPGEPISDWGCRQGIVGFPGHRATVAHAPSARSNMYGVALALPHSNINSPTHRLSAGSVWLSTSAAARGAVVGGSVLFNELVLAVGLVSACWLWGYYCSAASSVEAPAAFLAPPLAARLRINSVGYLQELRQRWPADLDGSIALAELAAPSPDSPARAAQAQDAVELFALDAEQTAAFTRSSIHADSHVRGSNQTEGPHFGAALMDEAALHPEAFSVAPILRPPFATVVMVCDPCQLAPRCKSQGALARGHGARLMAKSQGQRASAVRRVHGRSPGDFAVRLPRCYCRRTEALHPCTASIHCAGHPQHATAMAPGPDARAGEQVGIIITDFVTAEIATEPGLQDLDRHDHERPAAALALSMLAPLFAIDRHDACLLIFEDALATLVDIPAAASAMAHSASIRAHRYRPVSRPLYVQRRVRIAPPAGYGPAHSSAKRALTRSPPRFRPRQLTGSFPKCRCHQHPAPDYLDLTMRDPSRRCGATSTGSPPLLIYRWQGRYLDPAADPSGCGDRFEALLCVLTGSCPRMAAPLAAWAAGLTQAGAEWQRGLAYHLRGLQALETAAPAPRVRLPAEGFCLRADSRAPHWMFTDRFGAHHAAPPRPAAKPTECHCRFHFAHPANQCNERQACRGPRDDRGQLSGR</sequence>
<dbReference type="PROSITE" id="PS00518">
    <property type="entry name" value="ZF_RING_1"/>
    <property type="match status" value="1"/>
</dbReference>
<dbReference type="Gene3D" id="3.30.40.10">
    <property type="entry name" value="Zinc/RING finger domain, C3HC4 (zinc finger)"/>
    <property type="match status" value="1"/>
</dbReference>
<organism evidence="10 11">
    <name type="scientific">Prorocentrum cordatum</name>
    <dbReference type="NCBI Taxonomy" id="2364126"/>
    <lineage>
        <taxon>Eukaryota</taxon>
        <taxon>Sar</taxon>
        <taxon>Alveolata</taxon>
        <taxon>Dinophyceae</taxon>
        <taxon>Prorocentrales</taxon>
        <taxon>Prorocentraceae</taxon>
        <taxon>Prorocentrum</taxon>
    </lineage>
</organism>
<dbReference type="InterPro" id="IPR018957">
    <property type="entry name" value="Znf_C3HC4_RING-type"/>
</dbReference>
<evidence type="ECO:0000256" key="3">
    <source>
        <dbReference type="ARBA" id="ARBA00022723"/>
    </source>
</evidence>
<dbReference type="InterPro" id="IPR027417">
    <property type="entry name" value="P-loop_NTPase"/>
</dbReference>
<keyword evidence="5" id="KW-0862">Zinc</keyword>
<dbReference type="InterPro" id="IPR001841">
    <property type="entry name" value="Znf_RING"/>
</dbReference>
<dbReference type="Pfam" id="PF00097">
    <property type="entry name" value="zf-C3HC4"/>
    <property type="match status" value="1"/>
</dbReference>
<dbReference type="EMBL" id="CAUYUJ010007014">
    <property type="protein sequence ID" value="CAK0819320.1"/>
    <property type="molecule type" value="Genomic_DNA"/>
</dbReference>
<comment type="caution">
    <text evidence="10">The sequence shown here is derived from an EMBL/GenBank/DDBJ whole genome shotgun (WGS) entry which is preliminary data.</text>
</comment>
<evidence type="ECO:0000259" key="8">
    <source>
        <dbReference type="PROSITE" id="PS50006"/>
    </source>
</evidence>
<comment type="similarity">
    <text evidence="1">Belongs to the CHFR family.</text>
</comment>
<dbReference type="InterPro" id="IPR017907">
    <property type="entry name" value="Znf_RING_CS"/>
</dbReference>
<gene>
    <name evidence="10" type="ORF">PCOR1329_LOCUS21344</name>
</gene>
<evidence type="ECO:0000256" key="6">
    <source>
        <dbReference type="PROSITE-ProRule" id="PRU00175"/>
    </source>
</evidence>
<feature type="region of interest" description="Disordered" evidence="7">
    <location>
        <begin position="168"/>
        <end position="228"/>
    </location>
</feature>
<feature type="region of interest" description="Disordered" evidence="7">
    <location>
        <begin position="276"/>
        <end position="295"/>
    </location>
</feature>
<keyword evidence="11" id="KW-1185">Reference proteome</keyword>
<evidence type="ECO:0000313" key="10">
    <source>
        <dbReference type="EMBL" id="CAK0819320.1"/>
    </source>
</evidence>
<dbReference type="CDD" id="cd00060">
    <property type="entry name" value="FHA"/>
    <property type="match status" value="1"/>
</dbReference>
<dbReference type="Gene3D" id="2.60.200.20">
    <property type="match status" value="1"/>
</dbReference>
<evidence type="ECO:0000256" key="7">
    <source>
        <dbReference type="SAM" id="MobiDB-lite"/>
    </source>
</evidence>
<feature type="domain" description="RING-type" evidence="9">
    <location>
        <begin position="249"/>
        <end position="274"/>
    </location>
</feature>
<reference evidence="10" key="1">
    <citation type="submission" date="2023-10" db="EMBL/GenBank/DDBJ databases">
        <authorList>
            <person name="Chen Y."/>
            <person name="Shah S."/>
            <person name="Dougan E. K."/>
            <person name="Thang M."/>
            <person name="Chan C."/>
        </authorList>
    </citation>
    <scope>NUCLEOTIDE SEQUENCE [LARGE SCALE GENOMIC DNA]</scope>
</reference>